<dbReference type="HOGENOM" id="CLU_041441_5_0_2"/>
<proteinExistence type="predicted"/>
<evidence type="ECO:0000313" key="3">
    <source>
        <dbReference type="Proteomes" id="UP000001431"/>
    </source>
</evidence>
<dbReference type="eggNOG" id="arCOG01145">
    <property type="taxonomic scope" value="Archaea"/>
</dbReference>
<sequence>MRLLIVADVHDAVEMVKRIRESVDAVIAAGDFTYRGTLETSAAVLHALAELGPVYFVPGNCDPPQLADYTADGVYPLHSRVVQLGPFRVGGVGGSTPTPFPYANLFVMGEGEFEALLRGLSPTPHVFVSHDPPRGHLDRVGGVRPVGNLAVRRYIEERQPLLSIHGHIHEDRGVDLLGDTVLVNPGPLKEGYYAVAELDRTVKVELKRVR</sequence>
<reference evidence="2" key="1">
    <citation type="submission" date="2007-02" db="EMBL/GenBank/DDBJ databases">
        <title>Complete sequence of Pyrobaculum calidifontis JCM 11548.</title>
        <authorList>
            <consortium name="US DOE Joint Genome Institute"/>
            <person name="Copeland A."/>
            <person name="Lucas S."/>
            <person name="Lapidus A."/>
            <person name="Barry K."/>
            <person name="Glavina del Rio T."/>
            <person name="Dalin E."/>
            <person name="Tice H."/>
            <person name="Pitluck S."/>
            <person name="Chain P."/>
            <person name="Malfatti S."/>
            <person name="Shin M."/>
            <person name="Vergez L."/>
            <person name="Schmutz J."/>
            <person name="Larimer F."/>
            <person name="Land M."/>
            <person name="Hauser L."/>
            <person name="Kyrpides N."/>
            <person name="Mikhailova N."/>
            <person name="Cozen A.E."/>
            <person name="Fitz-Gibbon S.T."/>
            <person name="House C.H."/>
            <person name="Saltikov C."/>
            <person name="Lowe T.M."/>
            <person name="Richardson P."/>
        </authorList>
    </citation>
    <scope>NUCLEOTIDE SEQUENCE [LARGE SCALE GENOMIC DNA]</scope>
    <source>
        <strain evidence="2">JCM 11548</strain>
    </source>
</reference>
<gene>
    <name evidence="2" type="ordered locus">Pcal_1512</name>
</gene>
<name>A3MWB4_PYRCJ</name>
<dbReference type="AlphaFoldDB" id="A3MWB4"/>
<dbReference type="GeneID" id="4909141"/>
<evidence type="ECO:0000313" key="2">
    <source>
        <dbReference type="EMBL" id="ABO08931.1"/>
    </source>
</evidence>
<feature type="domain" description="Calcineurin-like phosphoesterase" evidence="1">
    <location>
        <begin position="1"/>
        <end position="190"/>
    </location>
</feature>
<dbReference type="InterPro" id="IPR024654">
    <property type="entry name" value="Calcineurin-like_PHP_lpxH"/>
</dbReference>
<dbReference type="InterPro" id="IPR051693">
    <property type="entry name" value="UPF0046_metallophosphoest"/>
</dbReference>
<dbReference type="Proteomes" id="UP000001431">
    <property type="component" value="Chromosome"/>
</dbReference>
<dbReference type="InterPro" id="IPR029052">
    <property type="entry name" value="Metallo-depent_PP-like"/>
</dbReference>
<accession>A3MWB4</accession>
<dbReference type="PANTHER" id="PTHR12905">
    <property type="entry name" value="METALLOPHOSPHOESTERASE"/>
    <property type="match status" value="1"/>
</dbReference>
<dbReference type="Gene3D" id="3.60.21.10">
    <property type="match status" value="1"/>
</dbReference>
<dbReference type="RefSeq" id="WP_011850189.1">
    <property type="nucleotide sequence ID" value="NC_009073.1"/>
</dbReference>
<dbReference type="STRING" id="410359.Pcal_1512"/>
<dbReference type="SUPFAM" id="SSF56300">
    <property type="entry name" value="Metallo-dependent phosphatases"/>
    <property type="match status" value="1"/>
</dbReference>
<protein>
    <submittedName>
        <fullName evidence="2">Metallophosphoesterase</fullName>
    </submittedName>
</protein>
<keyword evidence="3" id="KW-1185">Reference proteome</keyword>
<dbReference type="KEGG" id="pcl:Pcal_1512"/>
<organism evidence="2 3">
    <name type="scientific">Pyrobaculum calidifontis (strain DSM 21063 / JCM 11548 / VA1)</name>
    <dbReference type="NCBI Taxonomy" id="410359"/>
    <lineage>
        <taxon>Archaea</taxon>
        <taxon>Thermoproteota</taxon>
        <taxon>Thermoprotei</taxon>
        <taxon>Thermoproteales</taxon>
        <taxon>Thermoproteaceae</taxon>
        <taxon>Pyrobaculum</taxon>
    </lineage>
</organism>
<dbReference type="OrthoDB" id="50367at2157"/>
<evidence type="ECO:0000259" key="1">
    <source>
        <dbReference type="Pfam" id="PF12850"/>
    </source>
</evidence>
<dbReference type="PANTHER" id="PTHR12905:SF0">
    <property type="entry name" value="CALCINEURIN-LIKE PHOSPHOESTERASE DOMAIN-CONTAINING PROTEIN"/>
    <property type="match status" value="1"/>
</dbReference>
<dbReference type="Pfam" id="PF12850">
    <property type="entry name" value="Metallophos_2"/>
    <property type="match status" value="1"/>
</dbReference>
<dbReference type="EMBL" id="CP000561">
    <property type="protein sequence ID" value="ABO08931.1"/>
    <property type="molecule type" value="Genomic_DNA"/>
</dbReference>